<gene>
    <name evidence="5" type="ORF">EJN90_08865</name>
</gene>
<organism evidence="5 6">
    <name type="scientific">Jeotgalibaca ciconiae</name>
    <dbReference type="NCBI Taxonomy" id="2496265"/>
    <lineage>
        <taxon>Bacteria</taxon>
        <taxon>Bacillati</taxon>
        <taxon>Bacillota</taxon>
        <taxon>Bacilli</taxon>
        <taxon>Lactobacillales</taxon>
        <taxon>Carnobacteriaceae</taxon>
        <taxon>Jeotgalibaca</taxon>
    </lineage>
</organism>
<reference evidence="6" key="1">
    <citation type="submission" date="2018-12" db="EMBL/GenBank/DDBJ databases">
        <title>Complete genome sequencing of Jeotgalibaca sp. H21T32.</title>
        <authorList>
            <person name="Bae J.-W."/>
            <person name="Lee S.-Y."/>
        </authorList>
    </citation>
    <scope>NUCLEOTIDE SEQUENCE [LARGE SCALE GENOMIC DNA]</scope>
    <source>
        <strain evidence="6">H21T32</strain>
    </source>
</reference>
<dbReference type="GO" id="GO:0003700">
    <property type="term" value="F:DNA-binding transcription factor activity"/>
    <property type="evidence" value="ECO:0007669"/>
    <property type="project" value="InterPro"/>
</dbReference>
<proteinExistence type="predicted"/>
<feature type="domain" description="HTH marR-type" evidence="4">
    <location>
        <begin position="3"/>
        <end position="146"/>
    </location>
</feature>
<protein>
    <submittedName>
        <fullName evidence="5">MarR family transcriptional regulator</fullName>
    </submittedName>
</protein>
<dbReference type="SUPFAM" id="SSF46785">
    <property type="entry name" value="Winged helix' DNA-binding domain"/>
    <property type="match status" value="1"/>
</dbReference>
<keyword evidence="6" id="KW-1185">Reference proteome</keyword>
<sequence>MTNEELCRNLWQLLKSIHEAKEWVFSPFSREFGITPLQLQALIEIHANHEMALNQLASALDMNSGNTSTMCKKLEQEGFVIRQRREDDERYISLFLTDKGNSTLTILDERLEKNYQPIFSEIKEETLLDFHKGVKALQQIVELIDAQKRED</sequence>
<dbReference type="Pfam" id="PF01047">
    <property type="entry name" value="MarR"/>
    <property type="match status" value="1"/>
</dbReference>
<dbReference type="PROSITE" id="PS50995">
    <property type="entry name" value="HTH_MARR_2"/>
    <property type="match status" value="1"/>
</dbReference>
<dbReference type="InterPro" id="IPR036390">
    <property type="entry name" value="WH_DNA-bd_sf"/>
</dbReference>
<evidence type="ECO:0000256" key="1">
    <source>
        <dbReference type="ARBA" id="ARBA00023015"/>
    </source>
</evidence>
<dbReference type="KEGG" id="jeh:EJN90_08865"/>
<dbReference type="RefSeq" id="WP_126110440.1">
    <property type="nucleotide sequence ID" value="NZ_CP034465.1"/>
</dbReference>
<dbReference type="OrthoDB" id="288929at2"/>
<evidence type="ECO:0000313" key="6">
    <source>
        <dbReference type="Proteomes" id="UP000273326"/>
    </source>
</evidence>
<keyword evidence="3" id="KW-0804">Transcription</keyword>
<dbReference type="EMBL" id="CP034465">
    <property type="protein sequence ID" value="AZP04737.1"/>
    <property type="molecule type" value="Genomic_DNA"/>
</dbReference>
<accession>A0A3Q9BLJ3</accession>
<evidence type="ECO:0000256" key="3">
    <source>
        <dbReference type="ARBA" id="ARBA00023163"/>
    </source>
</evidence>
<dbReference type="AlphaFoldDB" id="A0A3Q9BLJ3"/>
<name>A0A3Q9BLJ3_9LACT</name>
<dbReference type="GO" id="GO:0003677">
    <property type="term" value="F:DNA binding"/>
    <property type="evidence" value="ECO:0007669"/>
    <property type="project" value="UniProtKB-KW"/>
</dbReference>
<dbReference type="InterPro" id="IPR000835">
    <property type="entry name" value="HTH_MarR-typ"/>
</dbReference>
<dbReference type="SMART" id="SM00347">
    <property type="entry name" value="HTH_MARR"/>
    <property type="match status" value="1"/>
</dbReference>
<dbReference type="Gene3D" id="1.10.10.10">
    <property type="entry name" value="Winged helix-like DNA-binding domain superfamily/Winged helix DNA-binding domain"/>
    <property type="match status" value="1"/>
</dbReference>
<keyword evidence="1" id="KW-0805">Transcription regulation</keyword>
<evidence type="ECO:0000313" key="5">
    <source>
        <dbReference type="EMBL" id="AZP04737.1"/>
    </source>
</evidence>
<dbReference type="InterPro" id="IPR036388">
    <property type="entry name" value="WH-like_DNA-bd_sf"/>
</dbReference>
<keyword evidence="2" id="KW-0238">DNA-binding</keyword>
<evidence type="ECO:0000259" key="4">
    <source>
        <dbReference type="PROSITE" id="PS50995"/>
    </source>
</evidence>
<dbReference type="Proteomes" id="UP000273326">
    <property type="component" value="Chromosome"/>
</dbReference>
<evidence type="ECO:0000256" key="2">
    <source>
        <dbReference type="ARBA" id="ARBA00023125"/>
    </source>
</evidence>
<dbReference type="PANTHER" id="PTHR42756:SF1">
    <property type="entry name" value="TRANSCRIPTIONAL REPRESSOR OF EMRAB OPERON"/>
    <property type="match status" value="1"/>
</dbReference>
<dbReference type="PANTHER" id="PTHR42756">
    <property type="entry name" value="TRANSCRIPTIONAL REGULATOR, MARR"/>
    <property type="match status" value="1"/>
</dbReference>